<dbReference type="EnsemblProtists" id="HpaT808579">
    <property type="protein sequence ID" value="HpaP808579"/>
    <property type="gene ID" value="HpaG808579"/>
</dbReference>
<proteinExistence type="predicted"/>
<dbReference type="Proteomes" id="UP000011713">
    <property type="component" value="Unassembled WGS sequence"/>
</dbReference>
<dbReference type="EMBL" id="JH598554">
    <property type="status" value="NOT_ANNOTATED_CDS"/>
    <property type="molecule type" value="Genomic_DNA"/>
</dbReference>
<dbReference type="HOGENOM" id="CLU_2532317_0_0_1"/>
<reference evidence="2" key="1">
    <citation type="journal article" date="2010" name="Science">
        <title>Signatures of adaptation to obligate biotrophy in the Hyaloperonospora arabidopsidis genome.</title>
        <authorList>
            <person name="Baxter L."/>
            <person name="Tripathy S."/>
            <person name="Ishaque N."/>
            <person name="Boot N."/>
            <person name="Cabral A."/>
            <person name="Kemen E."/>
            <person name="Thines M."/>
            <person name="Ah-Fong A."/>
            <person name="Anderson R."/>
            <person name="Badejoko W."/>
            <person name="Bittner-Eddy P."/>
            <person name="Boore J.L."/>
            <person name="Chibucos M.C."/>
            <person name="Coates M."/>
            <person name="Dehal P."/>
            <person name="Delehaunty K."/>
            <person name="Dong S."/>
            <person name="Downton P."/>
            <person name="Dumas B."/>
            <person name="Fabro G."/>
            <person name="Fronick C."/>
            <person name="Fuerstenberg S.I."/>
            <person name="Fulton L."/>
            <person name="Gaulin E."/>
            <person name="Govers F."/>
            <person name="Hughes L."/>
            <person name="Humphray S."/>
            <person name="Jiang R.H."/>
            <person name="Judelson H."/>
            <person name="Kamoun S."/>
            <person name="Kyung K."/>
            <person name="Meijer H."/>
            <person name="Minx P."/>
            <person name="Morris P."/>
            <person name="Nelson J."/>
            <person name="Phuntumart V."/>
            <person name="Qutob D."/>
            <person name="Rehmany A."/>
            <person name="Rougon-Cardoso A."/>
            <person name="Ryden P."/>
            <person name="Torto-Alalibo T."/>
            <person name="Studholme D."/>
            <person name="Wang Y."/>
            <person name="Win J."/>
            <person name="Wood J."/>
            <person name="Clifton S.W."/>
            <person name="Rogers J."/>
            <person name="Van den Ackerveken G."/>
            <person name="Jones J.D."/>
            <person name="McDowell J.M."/>
            <person name="Beynon J."/>
            <person name="Tyler B.M."/>
        </authorList>
    </citation>
    <scope>NUCLEOTIDE SEQUENCE [LARGE SCALE GENOMIC DNA]</scope>
    <source>
        <strain evidence="2">Emoy2</strain>
    </source>
</reference>
<protein>
    <submittedName>
        <fullName evidence="1">Uncharacterized protein</fullName>
    </submittedName>
</protein>
<dbReference type="AlphaFoldDB" id="M4BQ90"/>
<name>M4BQ90_HYAAE</name>
<organism evidence="1 2">
    <name type="scientific">Hyaloperonospora arabidopsidis (strain Emoy2)</name>
    <name type="common">Downy mildew agent</name>
    <name type="synonym">Peronospora arabidopsidis</name>
    <dbReference type="NCBI Taxonomy" id="559515"/>
    <lineage>
        <taxon>Eukaryota</taxon>
        <taxon>Sar</taxon>
        <taxon>Stramenopiles</taxon>
        <taxon>Oomycota</taxon>
        <taxon>Peronosporomycetes</taxon>
        <taxon>Peronosporales</taxon>
        <taxon>Peronosporaceae</taxon>
        <taxon>Hyaloperonospora</taxon>
    </lineage>
</organism>
<dbReference type="EnsemblProtists" id="HpaT808578">
    <property type="protein sequence ID" value="HpaP808578"/>
    <property type="gene ID" value="HpaG808578"/>
</dbReference>
<sequence>MQRTLSGILQTHKRAGPVRHWTGEKAGSLVTLSYFADRPVFPTTLMRLRSDFKMTPVLQEPNLNACGAYEVPCVKRICQPSEMW</sequence>
<evidence type="ECO:0000313" key="2">
    <source>
        <dbReference type="Proteomes" id="UP000011713"/>
    </source>
</evidence>
<dbReference type="VEuPathDB" id="FungiDB:HpaG808579"/>
<keyword evidence="2" id="KW-1185">Reference proteome</keyword>
<accession>M4BQ90</accession>
<dbReference type="InParanoid" id="M4BQ90"/>
<evidence type="ECO:0000313" key="1">
    <source>
        <dbReference type="EnsemblProtists" id="HpaP808579"/>
    </source>
</evidence>
<reference evidence="1" key="2">
    <citation type="submission" date="2015-06" db="UniProtKB">
        <authorList>
            <consortium name="EnsemblProtists"/>
        </authorList>
    </citation>
    <scope>IDENTIFICATION</scope>
    <source>
        <strain evidence="1">Emoy2</strain>
    </source>
</reference>